<keyword evidence="1" id="KW-0812">Transmembrane</keyword>
<feature type="transmembrane region" description="Helical" evidence="1">
    <location>
        <begin position="65"/>
        <end position="86"/>
    </location>
</feature>
<evidence type="ECO:0000256" key="1">
    <source>
        <dbReference type="SAM" id="Phobius"/>
    </source>
</evidence>
<sequence>TLRFSFIFFTAIHISKIVIAGIYYNKCPVEPDIPKYLLALGILGIATKLITLFRECIMKFIQVSPFISVLTTAELAVLIVASYYVYREFQPSYDPDDGMYCNKTLYLFSFVYITILYSLLLLCIIAVGCFITGLVIIDKYVPREENGERATEAATEELFERKK</sequence>
<feature type="transmembrane region" description="Helical" evidence="1">
    <location>
        <begin position="106"/>
        <end position="137"/>
    </location>
</feature>
<reference evidence="2 3" key="1">
    <citation type="submission" date="2017-03" db="EMBL/GenBank/DDBJ databases">
        <title>Genome of the blue death feigning beetle - Asbolus verrucosus.</title>
        <authorList>
            <person name="Rider S.D."/>
        </authorList>
    </citation>
    <scope>NUCLEOTIDE SEQUENCE [LARGE SCALE GENOMIC DNA]</scope>
    <source>
        <strain evidence="2">Butters</strain>
        <tissue evidence="2">Head and leg muscle</tissue>
    </source>
</reference>
<dbReference type="EMBL" id="QDEB01122995">
    <property type="protein sequence ID" value="RZB40035.1"/>
    <property type="molecule type" value="Genomic_DNA"/>
</dbReference>
<proteinExistence type="predicted"/>
<evidence type="ECO:0000313" key="2">
    <source>
        <dbReference type="EMBL" id="RZB40035.1"/>
    </source>
</evidence>
<gene>
    <name evidence="2" type="ORF">BDFB_004998</name>
</gene>
<comment type="caution">
    <text evidence="2">The sequence shown here is derived from an EMBL/GenBank/DDBJ whole genome shotgun (WGS) entry which is preliminary data.</text>
</comment>
<dbReference type="Proteomes" id="UP000292052">
    <property type="component" value="Unassembled WGS sequence"/>
</dbReference>
<feature type="transmembrane region" description="Helical" evidence="1">
    <location>
        <begin position="36"/>
        <end position="53"/>
    </location>
</feature>
<organism evidence="2 3">
    <name type="scientific">Asbolus verrucosus</name>
    <name type="common">Desert ironclad beetle</name>
    <dbReference type="NCBI Taxonomy" id="1661398"/>
    <lineage>
        <taxon>Eukaryota</taxon>
        <taxon>Metazoa</taxon>
        <taxon>Ecdysozoa</taxon>
        <taxon>Arthropoda</taxon>
        <taxon>Hexapoda</taxon>
        <taxon>Insecta</taxon>
        <taxon>Pterygota</taxon>
        <taxon>Neoptera</taxon>
        <taxon>Endopterygota</taxon>
        <taxon>Coleoptera</taxon>
        <taxon>Polyphaga</taxon>
        <taxon>Cucujiformia</taxon>
        <taxon>Tenebrionidae</taxon>
        <taxon>Pimeliinae</taxon>
        <taxon>Asbolus</taxon>
    </lineage>
</organism>
<keyword evidence="1" id="KW-0472">Membrane</keyword>
<evidence type="ECO:0000313" key="3">
    <source>
        <dbReference type="Proteomes" id="UP000292052"/>
    </source>
</evidence>
<dbReference type="STRING" id="1661398.A0A482V9U1"/>
<dbReference type="AlphaFoldDB" id="A0A482V9U1"/>
<keyword evidence="1" id="KW-1133">Transmembrane helix</keyword>
<dbReference type="PANTHER" id="PTHR33444:SF2">
    <property type="entry name" value="MARVEL DOMAIN-CONTAINING PROTEIN"/>
    <property type="match status" value="1"/>
</dbReference>
<feature type="transmembrane region" description="Helical" evidence="1">
    <location>
        <begin position="7"/>
        <end position="24"/>
    </location>
</feature>
<dbReference type="InterPro" id="IPR040350">
    <property type="entry name" value="TMEM272"/>
</dbReference>
<protein>
    <submittedName>
        <fullName evidence="2">Uncharacterized protein</fullName>
    </submittedName>
</protein>
<name>A0A482V9U1_ASBVE</name>
<dbReference type="PANTHER" id="PTHR33444">
    <property type="entry name" value="SI:DKEY-19B23.12-RELATED"/>
    <property type="match status" value="1"/>
</dbReference>
<keyword evidence="3" id="KW-1185">Reference proteome</keyword>
<feature type="non-terminal residue" evidence="2">
    <location>
        <position position="163"/>
    </location>
</feature>
<dbReference type="OrthoDB" id="6157510at2759"/>
<feature type="non-terminal residue" evidence="2">
    <location>
        <position position="1"/>
    </location>
</feature>
<accession>A0A482V9U1</accession>